<evidence type="ECO:0000256" key="1">
    <source>
        <dbReference type="SAM" id="MobiDB-lite"/>
    </source>
</evidence>
<dbReference type="EMBL" id="UOFZ01000006">
    <property type="protein sequence ID" value="VAX11956.1"/>
    <property type="molecule type" value="Genomic_DNA"/>
</dbReference>
<reference evidence="2" key="1">
    <citation type="submission" date="2018-06" db="EMBL/GenBank/DDBJ databases">
        <authorList>
            <person name="Zhirakovskaya E."/>
        </authorList>
    </citation>
    <scope>NUCLEOTIDE SEQUENCE</scope>
</reference>
<dbReference type="NCBIfam" id="NF008769">
    <property type="entry name" value="PRK11798.2-5"/>
    <property type="match status" value="1"/>
</dbReference>
<proteinExistence type="predicted"/>
<feature type="region of interest" description="Disordered" evidence="1">
    <location>
        <begin position="99"/>
        <end position="126"/>
    </location>
</feature>
<dbReference type="InterPro" id="IPR007481">
    <property type="entry name" value="SspB"/>
</dbReference>
<dbReference type="PANTHER" id="PTHR37486:SF1">
    <property type="entry name" value="STRINGENT STARVATION PROTEIN B"/>
    <property type="match status" value="1"/>
</dbReference>
<dbReference type="SUPFAM" id="SSF101738">
    <property type="entry name" value="SspB-like"/>
    <property type="match status" value="1"/>
</dbReference>
<dbReference type="InterPro" id="IPR036760">
    <property type="entry name" value="SspB-like_sf"/>
</dbReference>
<organism evidence="2">
    <name type="scientific">hydrothermal vent metagenome</name>
    <dbReference type="NCBI Taxonomy" id="652676"/>
    <lineage>
        <taxon>unclassified sequences</taxon>
        <taxon>metagenomes</taxon>
        <taxon>ecological metagenomes</taxon>
    </lineage>
</organism>
<dbReference type="GO" id="GO:0005840">
    <property type="term" value="C:ribosome"/>
    <property type="evidence" value="ECO:0007669"/>
    <property type="project" value="TreeGrafter"/>
</dbReference>
<protein>
    <submittedName>
        <fullName evidence="2">Stringent starvation protein B</fullName>
    </submittedName>
</protein>
<dbReference type="GO" id="GO:0005829">
    <property type="term" value="C:cytosol"/>
    <property type="evidence" value="ECO:0007669"/>
    <property type="project" value="TreeGrafter"/>
</dbReference>
<accession>A0A3B1B0Y1</accession>
<dbReference type="PIRSF" id="PIRSF005276">
    <property type="entry name" value="SspB"/>
    <property type="match status" value="1"/>
</dbReference>
<dbReference type="Gene3D" id="2.30.30.220">
    <property type="entry name" value="SspB-like"/>
    <property type="match status" value="1"/>
</dbReference>
<dbReference type="PANTHER" id="PTHR37486">
    <property type="entry name" value="STRINGENT STARVATION PROTEIN B"/>
    <property type="match status" value="1"/>
</dbReference>
<dbReference type="AlphaFoldDB" id="A0A3B1B0Y1"/>
<dbReference type="Pfam" id="PF04386">
    <property type="entry name" value="SspB"/>
    <property type="match status" value="1"/>
</dbReference>
<sequence>MEMSSNQPYLLRALYDWIVDNSMTPYVLVNAEAEQVNVPSQYIDNGKIVLNISPAAVSSLELANDYVMLNARFSGKPTDVSFPISAVLAVYAKENGQGMVFNESSNEPPPAPEPDKPSGSHLKLVK</sequence>
<gene>
    <name evidence="2" type="ORF">MNBD_GAMMA24-2481</name>
</gene>
<dbReference type="GO" id="GO:0045732">
    <property type="term" value="P:positive regulation of protein catabolic process"/>
    <property type="evidence" value="ECO:0007669"/>
    <property type="project" value="TreeGrafter"/>
</dbReference>
<name>A0A3B1B0Y1_9ZZZZ</name>
<evidence type="ECO:0000313" key="2">
    <source>
        <dbReference type="EMBL" id="VAX11956.1"/>
    </source>
</evidence>